<dbReference type="Gene3D" id="1.10.10.60">
    <property type="entry name" value="Homeodomain-like"/>
    <property type="match status" value="2"/>
</dbReference>
<evidence type="ECO:0000259" key="4">
    <source>
        <dbReference type="PROSITE" id="PS01124"/>
    </source>
</evidence>
<dbReference type="InterPro" id="IPR009057">
    <property type="entry name" value="Homeodomain-like_sf"/>
</dbReference>
<dbReference type="PRINTS" id="PR00032">
    <property type="entry name" value="HTHARAC"/>
</dbReference>
<comment type="caution">
    <text evidence="5">The sequence shown here is derived from an EMBL/GenBank/DDBJ whole genome shotgun (WGS) entry which is preliminary data.</text>
</comment>
<dbReference type="InterPro" id="IPR020449">
    <property type="entry name" value="Tscrpt_reg_AraC-type_HTH"/>
</dbReference>
<evidence type="ECO:0000313" key="5">
    <source>
        <dbReference type="EMBL" id="NQX45568.1"/>
    </source>
</evidence>
<evidence type="ECO:0000256" key="2">
    <source>
        <dbReference type="ARBA" id="ARBA00023125"/>
    </source>
</evidence>
<keyword evidence="2" id="KW-0238">DNA-binding</keyword>
<name>A0ABX2DLQ0_9BACL</name>
<feature type="domain" description="HTH araC/xylS-type" evidence="4">
    <location>
        <begin position="454"/>
        <end position="552"/>
    </location>
</feature>
<dbReference type="InterPro" id="IPR018060">
    <property type="entry name" value="HTH_AraC"/>
</dbReference>
<dbReference type="RefSeq" id="WP_173131211.1">
    <property type="nucleotide sequence ID" value="NZ_JABMKX010000004.1"/>
</dbReference>
<dbReference type="PANTHER" id="PTHR43280">
    <property type="entry name" value="ARAC-FAMILY TRANSCRIPTIONAL REGULATOR"/>
    <property type="match status" value="1"/>
</dbReference>
<keyword evidence="3" id="KW-0804">Transcription</keyword>
<keyword evidence="6" id="KW-1185">Reference proteome</keyword>
<dbReference type="Proteomes" id="UP000711047">
    <property type="component" value="Unassembled WGS sequence"/>
</dbReference>
<dbReference type="PANTHER" id="PTHR43280:SF34">
    <property type="entry name" value="ARAC-FAMILY TRANSCRIPTIONAL REGULATOR"/>
    <property type="match status" value="1"/>
</dbReference>
<dbReference type="PROSITE" id="PS01124">
    <property type="entry name" value="HTH_ARAC_FAMILY_2"/>
    <property type="match status" value="1"/>
</dbReference>
<dbReference type="SUPFAM" id="SSF46689">
    <property type="entry name" value="Homeodomain-like"/>
    <property type="match status" value="2"/>
</dbReference>
<keyword evidence="1" id="KW-0805">Transcription regulation</keyword>
<accession>A0ABX2DLQ0</accession>
<organism evidence="5 6">
    <name type="scientific">Paenibacillus tritici</name>
    <dbReference type="NCBI Taxonomy" id="1873425"/>
    <lineage>
        <taxon>Bacteria</taxon>
        <taxon>Bacillati</taxon>
        <taxon>Bacillota</taxon>
        <taxon>Bacilli</taxon>
        <taxon>Bacillales</taxon>
        <taxon>Paenibacillaceae</taxon>
        <taxon>Paenibacillus</taxon>
    </lineage>
</organism>
<gene>
    <name evidence="5" type="ORF">HQN87_09515</name>
</gene>
<protein>
    <submittedName>
        <fullName evidence="5">Helix-turn-helix domain-containing protein</fullName>
    </submittedName>
</protein>
<reference evidence="5 6" key="1">
    <citation type="submission" date="2020-05" db="EMBL/GenBank/DDBJ databases">
        <title>Paenibacillus glebae, sp. nov., Paenibacillus humi sp. nov., Paenibacillus pedi sp. nov., Paenibacillus terrestris sp. nov. and Paenibacillus terricola sp. nov., isolated from a forest top soil sample.</title>
        <authorList>
            <person name="Qi S."/>
            <person name="Carlier A."/>
            <person name="Cnockaert M."/>
            <person name="Vandamme P."/>
        </authorList>
    </citation>
    <scope>NUCLEOTIDE SEQUENCE [LARGE SCALE GENOMIC DNA]</scope>
    <source>
        <strain evidence="5 6">LMG 29502</strain>
    </source>
</reference>
<dbReference type="SMART" id="SM00342">
    <property type="entry name" value="HTH_ARAC"/>
    <property type="match status" value="1"/>
</dbReference>
<evidence type="ECO:0000256" key="1">
    <source>
        <dbReference type="ARBA" id="ARBA00023015"/>
    </source>
</evidence>
<evidence type="ECO:0000313" key="6">
    <source>
        <dbReference type="Proteomes" id="UP000711047"/>
    </source>
</evidence>
<sequence>MEKPVKVPMKVPTKEPMKENQRVPYICKLIYEAYQVPVMWLDEDDSPGLALPPAVAGRPAVQETGSLLAEIMDHARRSRSGVGAAVGMAAETATDITAGMTAGMVAGTATYIAAQSAEGTTAGMATGSVAGTATGIAAQSAEGTTAGMATGTVSGTATGMAAGVATGTPAGTSTGLEADIVAETATGTAKVADTDAPASVGAAPVTPALPVLYTTGYLENFIILQVAEADLSCGAIVIGPVLSAPITGDNAASLMRDHSIPPGQQEDWLQYYSSLPVLNRMRWYHAALLLYTLVTGLQLSITELLLTASTPAGPAPSPGDSPDLDLSYRREITWLHHDPMLEREMFRHIANGDKTGLLRTQASFAEENYGRLSKQSQLRSKKNLAVSSITLATRAAIEGGLFWEIAYTLSDFHIQHIEELRDIPAVDRAMVAALCDFADQVLGSRSSKLTRISALCQNFIYNHLYEELPLSRLAEFTGLNASYLSQLFKKETGTAISDYIQQERIEEAKRLIGLPGITLSDIASRLHFNDQSYFTKVFKKYTGLTPGQYKQHPEQFPRFR</sequence>
<proteinExistence type="predicted"/>
<evidence type="ECO:0000256" key="3">
    <source>
        <dbReference type="ARBA" id="ARBA00023163"/>
    </source>
</evidence>
<dbReference type="Pfam" id="PF12833">
    <property type="entry name" value="HTH_18"/>
    <property type="match status" value="1"/>
</dbReference>
<dbReference type="EMBL" id="JABMKX010000004">
    <property type="protein sequence ID" value="NQX45568.1"/>
    <property type="molecule type" value="Genomic_DNA"/>
</dbReference>